<feature type="binding site" evidence="4">
    <location>
        <position position="224"/>
    </location>
    <ligand>
        <name>substrate</name>
    </ligand>
</feature>
<dbReference type="PANTHER" id="PTHR41695:SF1">
    <property type="entry name" value="1,4-ALPHA-GLUCAN BRANCHING ENZYME TK1436"/>
    <property type="match status" value="1"/>
</dbReference>
<dbReference type="InterPro" id="IPR040042">
    <property type="entry name" value="Branching_enz_MT3115-like"/>
</dbReference>
<dbReference type="GO" id="GO:0005576">
    <property type="term" value="C:extracellular region"/>
    <property type="evidence" value="ECO:0007669"/>
    <property type="project" value="TreeGrafter"/>
</dbReference>
<feature type="domain" description="Glycoside hydrolase family 57 N-terminal" evidence="7">
    <location>
        <begin position="6"/>
        <end position="255"/>
    </location>
</feature>
<evidence type="ECO:0000313" key="11">
    <source>
        <dbReference type="Proteomes" id="UP000189933"/>
    </source>
</evidence>
<feature type="binding site" evidence="4">
    <location>
        <position position="431"/>
    </location>
    <ligand>
        <name>substrate</name>
    </ligand>
</feature>
<dbReference type="InterPro" id="IPR011330">
    <property type="entry name" value="Glyco_hydro/deAcase_b/a-brl"/>
</dbReference>
<dbReference type="OrthoDB" id="9803279at2"/>
<dbReference type="Pfam" id="PF03065">
    <property type="entry name" value="Glyco_hydro_57"/>
    <property type="match status" value="1"/>
</dbReference>
<dbReference type="InterPro" id="IPR004300">
    <property type="entry name" value="Glyco_hydro_57_N"/>
</dbReference>
<organism evidence="10 11">
    <name type="scientific">Carboxydocella sporoproducens DSM 16521</name>
    <dbReference type="NCBI Taxonomy" id="1121270"/>
    <lineage>
        <taxon>Bacteria</taxon>
        <taxon>Bacillati</taxon>
        <taxon>Bacillota</taxon>
        <taxon>Clostridia</taxon>
        <taxon>Eubacteriales</taxon>
        <taxon>Clostridiales Family XVI. Incertae Sedis</taxon>
        <taxon>Carboxydocella</taxon>
    </lineage>
</organism>
<dbReference type="AlphaFoldDB" id="A0A1T4LSA7"/>
<dbReference type="RefSeq" id="WP_078664439.1">
    <property type="nucleotide sequence ID" value="NZ_FUXM01000002.1"/>
</dbReference>
<dbReference type="Gene3D" id="1.20.1430.10">
    <property type="entry name" value="Families 57/38 glycoside transferase, middle domain"/>
    <property type="match status" value="1"/>
</dbReference>
<dbReference type="InterPro" id="IPR028995">
    <property type="entry name" value="Glyco_hydro_57/38_cen_sf"/>
</dbReference>
<dbReference type="CDD" id="cd03801">
    <property type="entry name" value="GT4_PimA-like"/>
    <property type="match status" value="1"/>
</dbReference>
<dbReference type="InterPro" id="IPR037090">
    <property type="entry name" value="57_glycoside_trans_central"/>
</dbReference>
<evidence type="ECO:0000256" key="2">
    <source>
        <dbReference type="ARBA" id="ARBA00023277"/>
    </source>
</evidence>
<dbReference type="InterPro" id="IPR015293">
    <property type="entry name" value="BE_C"/>
</dbReference>
<dbReference type="Pfam" id="PF09210">
    <property type="entry name" value="BE_C"/>
    <property type="match status" value="1"/>
</dbReference>
<dbReference type="SUPFAM" id="SSF53756">
    <property type="entry name" value="UDP-Glycosyltransferase/glycogen phosphorylase"/>
    <property type="match status" value="1"/>
</dbReference>
<feature type="domain" description="Glycosyl transferase family 1" evidence="6">
    <location>
        <begin position="690"/>
        <end position="847"/>
    </location>
</feature>
<keyword evidence="2 5" id="KW-0119">Carbohydrate metabolism</keyword>
<dbReference type="Proteomes" id="UP000189933">
    <property type="component" value="Unassembled WGS sequence"/>
</dbReference>
<dbReference type="GO" id="GO:0003844">
    <property type="term" value="F:1,4-alpha-glucan branching enzyme activity"/>
    <property type="evidence" value="ECO:0007669"/>
    <property type="project" value="InterPro"/>
</dbReference>
<dbReference type="Pfam" id="PF13439">
    <property type="entry name" value="Glyco_transf_4"/>
    <property type="match status" value="1"/>
</dbReference>
<feature type="active site" description="Proton donor" evidence="3">
    <location>
        <position position="325"/>
    </location>
</feature>
<evidence type="ECO:0000259" key="9">
    <source>
        <dbReference type="Pfam" id="PF13439"/>
    </source>
</evidence>
<feature type="binding site" evidence="4">
    <location>
        <position position="377"/>
    </location>
    <ligand>
        <name>substrate</name>
    </ligand>
</feature>
<evidence type="ECO:0000313" key="10">
    <source>
        <dbReference type="EMBL" id="SJZ57629.1"/>
    </source>
</evidence>
<dbReference type="GO" id="GO:0030979">
    <property type="term" value="P:alpha-glucan biosynthetic process"/>
    <property type="evidence" value="ECO:0007669"/>
    <property type="project" value="InterPro"/>
</dbReference>
<proteinExistence type="inferred from homology"/>
<protein>
    <submittedName>
        <fullName evidence="10">1,4-alpha-glucan branching enzyme</fullName>
    </submittedName>
</protein>
<dbReference type="Gene3D" id="3.40.50.2000">
    <property type="entry name" value="Glycogen Phosphorylase B"/>
    <property type="match status" value="2"/>
</dbReference>
<comment type="similarity">
    <text evidence="1 5">Belongs to the glycosyl hydrolase 57 family.</text>
</comment>
<dbReference type="EMBL" id="FUXM01000002">
    <property type="protein sequence ID" value="SJZ57629.1"/>
    <property type="molecule type" value="Genomic_DNA"/>
</dbReference>
<feature type="domain" description="Glycosyltransferase subfamily 4-like N-terminal" evidence="9">
    <location>
        <begin position="509"/>
        <end position="677"/>
    </location>
</feature>
<feature type="domain" description="1,4-alpha-glucan branching enzyme C-terminal" evidence="8">
    <location>
        <begin position="420"/>
        <end position="463"/>
    </location>
</feature>
<dbReference type="PANTHER" id="PTHR41695">
    <property type="entry name" value="1,4-ALPHA-GLUCAN BRANCHING ENZYME RV3031-RELATED"/>
    <property type="match status" value="1"/>
</dbReference>
<evidence type="ECO:0000256" key="1">
    <source>
        <dbReference type="ARBA" id="ARBA00006821"/>
    </source>
</evidence>
<accession>A0A1T4LSA7</accession>
<evidence type="ECO:0000259" key="6">
    <source>
        <dbReference type="Pfam" id="PF00534"/>
    </source>
</evidence>
<reference evidence="11" key="1">
    <citation type="submission" date="2017-02" db="EMBL/GenBank/DDBJ databases">
        <authorList>
            <person name="Varghese N."/>
            <person name="Submissions S."/>
        </authorList>
    </citation>
    <scope>NUCLEOTIDE SEQUENCE [LARGE SCALE GENOMIC DNA]</scope>
    <source>
        <strain evidence="11">DSM 16521</strain>
    </source>
</reference>
<feature type="binding site" evidence="4">
    <location>
        <position position="241"/>
    </location>
    <ligand>
        <name>substrate</name>
    </ligand>
</feature>
<feature type="active site" description="Nucleophile" evidence="3">
    <location>
        <position position="180"/>
    </location>
</feature>
<gene>
    <name evidence="10" type="ORF">SAMN02745885_00285</name>
</gene>
<evidence type="ECO:0000259" key="7">
    <source>
        <dbReference type="Pfam" id="PF03065"/>
    </source>
</evidence>
<evidence type="ECO:0000256" key="3">
    <source>
        <dbReference type="PIRSR" id="PIRSR640042-1"/>
    </source>
</evidence>
<name>A0A1T4LSA7_9FIRM</name>
<dbReference type="SUPFAM" id="SSF88713">
    <property type="entry name" value="Glycoside hydrolase/deacetylase"/>
    <property type="match status" value="1"/>
</dbReference>
<evidence type="ECO:0000256" key="4">
    <source>
        <dbReference type="PIRSR" id="PIRSR640042-2"/>
    </source>
</evidence>
<dbReference type="InterPro" id="IPR001296">
    <property type="entry name" value="Glyco_trans_1"/>
</dbReference>
<dbReference type="Pfam" id="PF00534">
    <property type="entry name" value="Glycos_transf_1"/>
    <property type="match status" value="1"/>
</dbReference>
<dbReference type="SUPFAM" id="SSF88688">
    <property type="entry name" value="Families 57/38 glycoside transferase middle domain"/>
    <property type="match status" value="1"/>
</dbReference>
<evidence type="ECO:0000259" key="8">
    <source>
        <dbReference type="Pfam" id="PF09210"/>
    </source>
</evidence>
<dbReference type="InterPro" id="IPR027291">
    <property type="entry name" value="Glyco_hydro_38_N_sf"/>
</dbReference>
<keyword evidence="11" id="KW-1185">Reference proteome</keyword>
<sequence>MKKAFFVLHGHLPWVLHFHNKNYEKTWVFEITAECHLRLIEILQWVNRGKVSYSVSPPLLSMWLSDYFKNEFNDYLLKQIYIAEQEYKRNKGTDYDNVSAFYLEFWQNRYNFWQKIDRDIVQALLYLKHNGRIELLTSAASHPILPLLPSNQWINLQIKAAKELFSRVFSFDPKSFWLPECAVSEELLPILEDNGIENIFISEHAANNPASSIFRKGKVNIFLRDMATAERVWSRECGYPGHPFYREYYRDIGWDMPLEQIREYLRPWEFHRFTGFKYFSITDKNNPRKEIYKYDRALAITNQQALEFINFLNQYPKDNIVCVYDAELFGHWWFEGPEWLAKILSLSESIDFTAPEAYHSNFVEKIEVTDKVCSCSWGEKGYFDVWVNEKNEWMYQDLISISHIVERQIDYLSSDEKELLLRLILLLQASDWPFMVYYNSAKDYAHYRYNTYKNDIHSLLENKSLTTDQKEILSFLPGISLINLWQGSKFVISRPTVLLLAWEFPPMTVGGLATHVFYLSKYLQDFLDVHVITRGSKNTIEKNGNVIIHRIALPSYEGQDFINWILLLNLEFTKYIINNFLFNTSQVIIHAHDWLVGLTGITLQERQVGRLIATIHATEHGRQGGIYNEVQALIHHQEASLVKNASEVIACSNYMKQEITTLFGNEAKINVIPNGIEVMTVGLNREQRSVPKKFILFFGRLVPEKGVQTLIDAFAQIQAEYPDYYLLIGGKGYYEETLKSKAGNSKASGKIIFLGFLDNQTRDFLLDRADIVCFPSLYEPFGIVALEAMASGKPVIAGKTGGLSEIIDHGVNGLLFVPGNVEDLIAQLRTFLNNPDFAARCGENAKSNVLQNYSWKNIAWKTYEIYKKHLREENFNEKNTNPY</sequence>
<dbReference type="InterPro" id="IPR028098">
    <property type="entry name" value="Glyco_trans_4-like_N"/>
</dbReference>
<evidence type="ECO:0000256" key="5">
    <source>
        <dbReference type="RuleBase" id="RU361196"/>
    </source>
</evidence>
<dbReference type="Gene3D" id="3.20.110.10">
    <property type="entry name" value="Glycoside hydrolase 38, N terminal domain"/>
    <property type="match status" value="1"/>
</dbReference>